<dbReference type="InterPro" id="IPR041212">
    <property type="entry name" value="Vta1_C"/>
</dbReference>
<evidence type="ECO:0000256" key="4">
    <source>
        <dbReference type="ARBA" id="ARBA00022448"/>
    </source>
</evidence>
<gene>
    <name evidence="12" type="ORF">CspeluHIS016_0208830</name>
</gene>
<dbReference type="Proteomes" id="UP001222932">
    <property type="component" value="Unassembled WGS sequence"/>
</dbReference>
<dbReference type="GO" id="GO:0032511">
    <property type="term" value="P:late endosome to vacuole transport via multivesicular body sorting pathway"/>
    <property type="evidence" value="ECO:0007669"/>
    <property type="project" value="InterPro"/>
</dbReference>
<evidence type="ECO:0000256" key="9">
    <source>
        <dbReference type="SAM" id="MobiDB-lite"/>
    </source>
</evidence>
<evidence type="ECO:0000256" key="7">
    <source>
        <dbReference type="ARBA" id="ARBA00022927"/>
    </source>
</evidence>
<evidence type="ECO:0000256" key="6">
    <source>
        <dbReference type="ARBA" id="ARBA00022753"/>
    </source>
</evidence>
<evidence type="ECO:0000313" key="13">
    <source>
        <dbReference type="Proteomes" id="UP001222932"/>
    </source>
</evidence>
<feature type="domain" description="Vta1/callose synthase N-terminal" evidence="10">
    <location>
        <begin position="18"/>
        <end position="160"/>
    </location>
</feature>
<dbReference type="InterPro" id="IPR023175">
    <property type="entry name" value="Vta1/CALS_N_sf"/>
</dbReference>
<dbReference type="AlphaFoldDB" id="A0AAD3TSR2"/>
<sequence>MDAIVIPANDVPADLRPVEQTLKRAAELKKVDPVVSYWCCFWAAQKALKIPNRSREGTAFLMRVLDALEEMKAALGDNEAVSNEAVGSAYMENFALKVFMGADNADRAGDFGKATIRKFVVAGQFIDVLNAFETGMSEDMAQKAKYAKWKAADLAKCLREGRTPVSGPPVDPLEAELAALGPPADVPAERRGSGSGSGGLATSPDRRDSAPFAPASPPAQARSPLATSPPVTSPDLPILPGVPLERATSADAADALVPAAMDRTLSAGSARSGSGPLHPPAPVDTLFDSSLGLPSVPPSIPLPTIASVGIPPTAPAFDSVSDNEEPEAPSRSTASMFFIDRLAPSGPPSAPSVAPRSAPSAPPLSPPSSPPRVASPPHAPPPRAPPPSSPPRAPPTFAPVRAAPVPQPTVPAPRGAARELSRAETERCQKHCRWAISALEFEDPETARTELLKALALLS</sequence>
<evidence type="ECO:0000256" key="2">
    <source>
        <dbReference type="ARBA" id="ARBA00004496"/>
    </source>
</evidence>
<dbReference type="GO" id="GO:0015031">
    <property type="term" value="P:protein transport"/>
    <property type="evidence" value="ECO:0007669"/>
    <property type="project" value="UniProtKB-KW"/>
</dbReference>
<evidence type="ECO:0000256" key="5">
    <source>
        <dbReference type="ARBA" id="ARBA00022490"/>
    </source>
</evidence>
<keyword evidence="8" id="KW-0472">Membrane</keyword>
<evidence type="ECO:0000256" key="1">
    <source>
        <dbReference type="ARBA" id="ARBA00004481"/>
    </source>
</evidence>
<name>A0AAD3TSR2_9TREE</name>
<dbReference type="InterPro" id="IPR044538">
    <property type="entry name" value="Vta1-like"/>
</dbReference>
<dbReference type="PANTHER" id="PTHR46009:SF1">
    <property type="entry name" value="VACUOLAR PROTEIN SORTING-ASSOCIATED PROTEIN VTA1 HOMOLOG"/>
    <property type="match status" value="1"/>
</dbReference>
<dbReference type="PANTHER" id="PTHR46009">
    <property type="entry name" value="VACUOLAR PROTEIN SORTING-ASSOCIATED PROTEIN VTA1 HOMOLOG"/>
    <property type="match status" value="1"/>
</dbReference>
<dbReference type="Pfam" id="PF04652">
    <property type="entry name" value="Vta1"/>
    <property type="match status" value="1"/>
</dbReference>
<reference evidence="12" key="2">
    <citation type="submission" date="2023-06" db="EMBL/GenBank/DDBJ databases">
        <authorList>
            <person name="Kobayashi Y."/>
            <person name="Kayamori A."/>
            <person name="Aoki K."/>
            <person name="Shiwa Y."/>
            <person name="Fujita N."/>
            <person name="Sugita T."/>
            <person name="Iwasaki W."/>
            <person name="Tanaka N."/>
            <person name="Takashima M."/>
        </authorList>
    </citation>
    <scope>NUCLEOTIDE SEQUENCE</scope>
    <source>
        <strain evidence="12">HIS016</strain>
    </source>
</reference>
<organism evidence="12 13">
    <name type="scientific">Cutaneotrichosporon spelunceum</name>
    <dbReference type="NCBI Taxonomy" id="1672016"/>
    <lineage>
        <taxon>Eukaryota</taxon>
        <taxon>Fungi</taxon>
        <taxon>Dikarya</taxon>
        <taxon>Basidiomycota</taxon>
        <taxon>Agaricomycotina</taxon>
        <taxon>Tremellomycetes</taxon>
        <taxon>Trichosporonales</taxon>
        <taxon>Trichosporonaceae</taxon>
        <taxon>Cutaneotrichosporon</taxon>
    </lineage>
</organism>
<keyword evidence="7" id="KW-0653">Protein transport</keyword>
<dbReference type="Pfam" id="PF18097">
    <property type="entry name" value="Vta1_C"/>
    <property type="match status" value="1"/>
</dbReference>
<evidence type="ECO:0000256" key="3">
    <source>
        <dbReference type="ARBA" id="ARBA00007895"/>
    </source>
</evidence>
<proteinExistence type="inferred from homology"/>
<comment type="caution">
    <text evidence="12">The sequence shown here is derived from an EMBL/GenBank/DDBJ whole genome shotgun (WGS) entry which is preliminary data.</text>
</comment>
<feature type="region of interest" description="Disordered" evidence="9">
    <location>
        <begin position="341"/>
        <end position="422"/>
    </location>
</feature>
<feature type="compositionally biased region" description="Pro residues" evidence="9">
    <location>
        <begin position="360"/>
        <end position="397"/>
    </location>
</feature>
<keyword evidence="13" id="KW-1185">Reference proteome</keyword>
<keyword evidence="6" id="KW-0967">Endosome</keyword>
<feature type="region of interest" description="Disordered" evidence="9">
    <location>
        <begin position="183"/>
        <end position="242"/>
    </location>
</feature>
<evidence type="ECO:0008006" key="14">
    <source>
        <dbReference type="Google" id="ProtNLM"/>
    </source>
</evidence>
<comment type="similarity">
    <text evidence="3">Belongs to the VTA1 family.</text>
</comment>
<accession>A0AAD3TSR2</accession>
<keyword evidence="4" id="KW-0813">Transport</keyword>
<comment type="subcellular location">
    <subcellularLocation>
        <location evidence="2">Cytoplasm</location>
    </subcellularLocation>
    <subcellularLocation>
        <location evidence="1">Endosome membrane</location>
        <topology evidence="1">Peripheral membrane protein</topology>
    </subcellularLocation>
</comment>
<dbReference type="InterPro" id="IPR039431">
    <property type="entry name" value="Vta1/CALS_N"/>
</dbReference>
<dbReference type="Gene3D" id="1.25.40.270">
    <property type="entry name" value="Vacuolar protein sorting-associated protein vta1"/>
    <property type="match status" value="1"/>
</dbReference>
<dbReference type="GO" id="GO:0010008">
    <property type="term" value="C:endosome membrane"/>
    <property type="evidence" value="ECO:0007669"/>
    <property type="project" value="UniProtKB-SubCell"/>
</dbReference>
<feature type="domain" description="Vta1 C-terminal" evidence="11">
    <location>
        <begin position="427"/>
        <end position="458"/>
    </location>
</feature>
<evidence type="ECO:0000313" key="12">
    <source>
        <dbReference type="EMBL" id="GMK55827.1"/>
    </source>
</evidence>
<evidence type="ECO:0000259" key="11">
    <source>
        <dbReference type="Pfam" id="PF18097"/>
    </source>
</evidence>
<dbReference type="Gene3D" id="1.20.5.420">
    <property type="entry name" value="Immunoglobulin FC, subunit C"/>
    <property type="match status" value="1"/>
</dbReference>
<evidence type="ECO:0000259" key="10">
    <source>
        <dbReference type="Pfam" id="PF04652"/>
    </source>
</evidence>
<dbReference type="EMBL" id="BTCM01000002">
    <property type="protein sequence ID" value="GMK55827.1"/>
    <property type="molecule type" value="Genomic_DNA"/>
</dbReference>
<reference evidence="12" key="1">
    <citation type="journal article" date="2023" name="BMC Genomics">
        <title>Chromosome-level genome assemblies of Cutaneotrichosporon spp. (Trichosporonales, Basidiomycota) reveal imbalanced evolution between nucleotide sequences and chromosome synteny.</title>
        <authorList>
            <person name="Kobayashi Y."/>
            <person name="Kayamori A."/>
            <person name="Aoki K."/>
            <person name="Shiwa Y."/>
            <person name="Matsutani M."/>
            <person name="Fujita N."/>
            <person name="Sugita T."/>
            <person name="Iwasaki W."/>
            <person name="Tanaka N."/>
            <person name="Takashima M."/>
        </authorList>
    </citation>
    <scope>NUCLEOTIDE SEQUENCE</scope>
    <source>
        <strain evidence="12">HIS016</strain>
    </source>
</reference>
<dbReference type="GO" id="GO:0005771">
    <property type="term" value="C:multivesicular body"/>
    <property type="evidence" value="ECO:0007669"/>
    <property type="project" value="TreeGrafter"/>
</dbReference>
<feature type="compositionally biased region" description="Low complexity" evidence="9">
    <location>
        <begin position="210"/>
        <end position="224"/>
    </location>
</feature>
<keyword evidence="5" id="KW-0963">Cytoplasm</keyword>
<protein>
    <recommendedName>
        <fullName evidence="14">DUF605-domain-containing protein</fullName>
    </recommendedName>
</protein>
<evidence type="ECO:0000256" key="8">
    <source>
        <dbReference type="ARBA" id="ARBA00023136"/>
    </source>
</evidence>